<dbReference type="InterPro" id="IPR045864">
    <property type="entry name" value="aa-tRNA-synth_II/BPL/LPL"/>
</dbReference>
<dbReference type="GO" id="GO:0005737">
    <property type="term" value="C:cytoplasm"/>
    <property type="evidence" value="ECO:0007669"/>
    <property type="project" value="InterPro"/>
</dbReference>
<evidence type="ECO:0000313" key="4">
    <source>
        <dbReference type="EMBL" id="CAI9765706.1"/>
    </source>
</evidence>
<dbReference type="Gene3D" id="3.30.930.10">
    <property type="entry name" value="Bira Bifunctional Protein, Domain 2"/>
    <property type="match status" value="1"/>
</dbReference>
<protein>
    <recommendedName>
        <fullName evidence="1">histidine--tRNA ligase</fullName>
        <ecNumber evidence="1">6.1.1.21</ecNumber>
    </recommendedName>
</protein>
<sequence>MRAITNPSLLILHHHHDGGATTLLRSFRRNFSLFPPSFSISNPKSRAYSTASTSSAEPQPGSLITESNERTGRSGSLALPPTHLDIAHKIDVNPPKGTRDFPPEDMRLRSWLFQNFREVSQLFGFEEVIL</sequence>
<reference evidence="4" key="1">
    <citation type="submission" date="2023-05" db="EMBL/GenBank/DDBJ databases">
        <authorList>
            <person name="Huff M."/>
        </authorList>
    </citation>
    <scope>NUCLEOTIDE SEQUENCE</scope>
</reference>
<dbReference type="Proteomes" id="UP000834106">
    <property type="component" value="Chromosome 8"/>
</dbReference>
<gene>
    <name evidence="4" type="ORF">FPE_LOCUS13136</name>
</gene>
<name>A0AAD1Z9H4_9LAMI</name>
<evidence type="ECO:0000256" key="2">
    <source>
        <dbReference type="ARBA" id="ARBA00047639"/>
    </source>
</evidence>
<comment type="catalytic activity">
    <reaction evidence="2">
        <text>tRNA(His) + L-histidine + ATP = L-histidyl-tRNA(His) + AMP + diphosphate + H(+)</text>
        <dbReference type="Rhea" id="RHEA:17313"/>
        <dbReference type="Rhea" id="RHEA-COMP:9665"/>
        <dbReference type="Rhea" id="RHEA-COMP:9689"/>
        <dbReference type="ChEBI" id="CHEBI:15378"/>
        <dbReference type="ChEBI" id="CHEBI:30616"/>
        <dbReference type="ChEBI" id="CHEBI:33019"/>
        <dbReference type="ChEBI" id="CHEBI:57595"/>
        <dbReference type="ChEBI" id="CHEBI:78442"/>
        <dbReference type="ChEBI" id="CHEBI:78527"/>
        <dbReference type="ChEBI" id="CHEBI:456215"/>
        <dbReference type="EC" id="6.1.1.21"/>
    </reaction>
</comment>
<accession>A0AAD1Z9H4</accession>
<evidence type="ECO:0000256" key="3">
    <source>
        <dbReference type="SAM" id="MobiDB-lite"/>
    </source>
</evidence>
<organism evidence="4 5">
    <name type="scientific">Fraxinus pennsylvanica</name>
    <dbReference type="NCBI Taxonomy" id="56036"/>
    <lineage>
        <taxon>Eukaryota</taxon>
        <taxon>Viridiplantae</taxon>
        <taxon>Streptophyta</taxon>
        <taxon>Embryophyta</taxon>
        <taxon>Tracheophyta</taxon>
        <taxon>Spermatophyta</taxon>
        <taxon>Magnoliopsida</taxon>
        <taxon>eudicotyledons</taxon>
        <taxon>Gunneridae</taxon>
        <taxon>Pentapetalae</taxon>
        <taxon>asterids</taxon>
        <taxon>lamiids</taxon>
        <taxon>Lamiales</taxon>
        <taxon>Oleaceae</taxon>
        <taxon>Oleeae</taxon>
        <taxon>Fraxinus</taxon>
    </lineage>
</organism>
<proteinExistence type="predicted"/>
<dbReference type="PANTHER" id="PTHR43707">
    <property type="entry name" value="HISTIDYL-TRNA SYNTHETASE"/>
    <property type="match status" value="1"/>
</dbReference>
<dbReference type="EC" id="6.1.1.21" evidence="1"/>
<evidence type="ECO:0000256" key="1">
    <source>
        <dbReference type="ARBA" id="ARBA00012815"/>
    </source>
</evidence>
<dbReference type="PANTHER" id="PTHR43707:SF1">
    <property type="entry name" value="HISTIDINE--TRNA LIGASE, MITOCHONDRIAL-RELATED"/>
    <property type="match status" value="1"/>
</dbReference>
<evidence type="ECO:0000313" key="5">
    <source>
        <dbReference type="Proteomes" id="UP000834106"/>
    </source>
</evidence>
<dbReference type="EMBL" id="OU503043">
    <property type="protein sequence ID" value="CAI9765706.1"/>
    <property type="molecule type" value="Genomic_DNA"/>
</dbReference>
<keyword evidence="5" id="KW-1185">Reference proteome</keyword>
<dbReference type="GO" id="GO:0004821">
    <property type="term" value="F:histidine-tRNA ligase activity"/>
    <property type="evidence" value="ECO:0007669"/>
    <property type="project" value="UniProtKB-EC"/>
</dbReference>
<dbReference type="SUPFAM" id="SSF55681">
    <property type="entry name" value="Class II aaRS and biotin synthetases"/>
    <property type="match status" value="1"/>
</dbReference>
<dbReference type="GO" id="GO:0006427">
    <property type="term" value="P:histidyl-tRNA aminoacylation"/>
    <property type="evidence" value="ECO:0007669"/>
    <property type="project" value="TreeGrafter"/>
</dbReference>
<dbReference type="AlphaFoldDB" id="A0AAD1Z9H4"/>
<dbReference type="InterPro" id="IPR004516">
    <property type="entry name" value="HisRS/HisZ"/>
</dbReference>
<feature type="region of interest" description="Disordered" evidence="3">
    <location>
        <begin position="42"/>
        <end position="80"/>
    </location>
</feature>